<evidence type="ECO:0000313" key="3">
    <source>
        <dbReference type="EMBL" id="GGH88582.1"/>
    </source>
</evidence>
<dbReference type="Pfam" id="PF00722">
    <property type="entry name" value="Glyco_hydro_16"/>
    <property type="match status" value="1"/>
</dbReference>
<organism evidence="3 4">
    <name type="scientific">Hymenobacter frigidus</name>
    <dbReference type="NCBI Taxonomy" id="1524095"/>
    <lineage>
        <taxon>Bacteria</taxon>
        <taxon>Pseudomonadati</taxon>
        <taxon>Bacteroidota</taxon>
        <taxon>Cytophagia</taxon>
        <taxon>Cytophagales</taxon>
        <taxon>Hymenobacteraceae</taxon>
        <taxon>Hymenobacter</taxon>
    </lineage>
</organism>
<keyword evidence="4" id="KW-1185">Reference proteome</keyword>
<evidence type="ECO:0000256" key="1">
    <source>
        <dbReference type="ARBA" id="ARBA00006865"/>
    </source>
</evidence>
<dbReference type="InterPro" id="IPR000757">
    <property type="entry name" value="Beta-glucanase-like"/>
</dbReference>
<dbReference type="PANTHER" id="PTHR10963:SF55">
    <property type="entry name" value="GLYCOSIDE HYDROLASE FAMILY 16 PROTEIN"/>
    <property type="match status" value="1"/>
</dbReference>
<dbReference type="SUPFAM" id="SSF49899">
    <property type="entry name" value="Concanavalin A-like lectins/glucanases"/>
    <property type="match status" value="1"/>
</dbReference>
<dbReference type="PANTHER" id="PTHR10963">
    <property type="entry name" value="GLYCOSYL HYDROLASE-RELATED"/>
    <property type="match status" value="1"/>
</dbReference>
<comment type="caution">
    <text evidence="3">The sequence shown here is derived from an EMBL/GenBank/DDBJ whole genome shotgun (WGS) entry which is preliminary data.</text>
</comment>
<sequence length="415" mass="46162">MEWAEEFNTPLDTVVLAERWQFFYPWGRALVSPVEVGYYTSQALHSANGVLNMTLNRLAQPLPYRGRNLSYTAPMLFSRHLNDSLRPYNCHLEEGFSYGLFEVRARQPSSSTSAPAFWLFGGVPDELDVFESSAEAFSNNFHLAPGGYWRPSRLKDQDCQCLYYNTDPTGNLHEQFHTYGVSWLPDGVIFYYDGVPIRHETRLAPAGCAMSVIVNMTALAWATQATDTLAIDYIRIYRPRRLPAVVPVQRSGGDFPQTELAWLPAEIQPGRLDQSTFQQWQLAPAPRAASQLNLLLTDNYNPACDLFLPLPIASRWAPSWTQNAGVPELRIHVASPDSVNWAVRDLRGHLVSSGTAAGGGVWKPRWAPLPPGAYALHLRQGVGSLVHPLFVMGRPVGSEPSAAWQQVAPADTLAD</sequence>
<feature type="domain" description="GH16" evidence="2">
    <location>
        <begin position="1"/>
        <end position="242"/>
    </location>
</feature>
<proteinExistence type="inferred from homology"/>
<dbReference type="Proteomes" id="UP000637774">
    <property type="component" value="Unassembled WGS sequence"/>
</dbReference>
<protein>
    <recommendedName>
        <fullName evidence="2">GH16 domain-containing protein</fullName>
    </recommendedName>
</protein>
<dbReference type="PROSITE" id="PS51762">
    <property type="entry name" value="GH16_2"/>
    <property type="match status" value="1"/>
</dbReference>
<dbReference type="EMBL" id="BMGY01000033">
    <property type="protein sequence ID" value="GGH88582.1"/>
    <property type="molecule type" value="Genomic_DNA"/>
</dbReference>
<dbReference type="InterPro" id="IPR050546">
    <property type="entry name" value="Glycosyl_Hydrlase_16"/>
</dbReference>
<evidence type="ECO:0000313" key="4">
    <source>
        <dbReference type="Proteomes" id="UP000637774"/>
    </source>
</evidence>
<evidence type="ECO:0000259" key="2">
    <source>
        <dbReference type="PROSITE" id="PS51762"/>
    </source>
</evidence>
<accession>A0ABQ2ACH9</accession>
<dbReference type="Gene3D" id="2.60.120.200">
    <property type="match status" value="1"/>
</dbReference>
<dbReference type="InterPro" id="IPR013320">
    <property type="entry name" value="ConA-like_dom_sf"/>
</dbReference>
<reference evidence="4" key="1">
    <citation type="journal article" date="2019" name="Int. J. Syst. Evol. Microbiol.">
        <title>The Global Catalogue of Microorganisms (GCM) 10K type strain sequencing project: providing services to taxonomists for standard genome sequencing and annotation.</title>
        <authorList>
            <consortium name="The Broad Institute Genomics Platform"/>
            <consortium name="The Broad Institute Genome Sequencing Center for Infectious Disease"/>
            <person name="Wu L."/>
            <person name="Ma J."/>
        </authorList>
    </citation>
    <scope>NUCLEOTIDE SEQUENCE [LARGE SCALE GENOMIC DNA]</scope>
    <source>
        <strain evidence="4">CGMCC 1.14966</strain>
    </source>
</reference>
<name>A0ABQ2ACH9_9BACT</name>
<gene>
    <name evidence="3" type="ORF">GCM10011495_30180</name>
</gene>
<comment type="similarity">
    <text evidence="1">Belongs to the glycosyl hydrolase 16 family.</text>
</comment>